<accession>A0A0C1D8Y4</accession>
<comment type="caution">
    <text evidence="2">The sequence shown here is derived from an EMBL/GenBank/DDBJ whole genome shotgun (WGS) entry which is preliminary data.</text>
</comment>
<reference evidence="2 3" key="1">
    <citation type="submission" date="2014-10" db="EMBL/GenBank/DDBJ databases">
        <title>Pedobacter Kyungheensis.</title>
        <authorList>
            <person name="Anderson B.M."/>
            <person name="Newman J.D."/>
        </authorList>
    </citation>
    <scope>NUCLEOTIDE SEQUENCE [LARGE SCALE GENOMIC DNA]</scope>
    <source>
        <strain evidence="2 3">KACC 16221</strain>
    </source>
</reference>
<keyword evidence="3" id="KW-1185">Reference proteome</keyword>
<gene>
    <name evidence="2" type="ORF">OC25_12075</name>
</gene>
<dbReference type="RefSeq" id="WP_039476316.1">
    <property type="nucleotide sequence ID" value="NZ_JSYN01000013.1"/>
</dbReference>
<evidence type="ECO:0000313" key="2">
    <source>
        <dbReference type="EMBL" id="KIA93776.1"/>
    </source>
</evidence>
<evidence type="ECO:0000313" key="3">
    <source>
        <dbReference type="Proteomes" id="UP000031246"/>
    </source>
</evidence>
<name>A0A0C1D8Y4_9SPHI</name>
<protein>
    <submittedName>
        <fullName evidence="2">Uncharacterized protein</fullName>
    </submittedName>
</protein>
<dbReference type="EMBL" id="JSYN01000013">
    <property type="protein sequence ID" value="KIA93776.1"/>
    <property type="molecule type" value="Genomic_DNA"/>
</dbReference>
<dbReference type="OrthoDB" id="654065at2"/>
<sequence>MNRLNISINEKFQAQYTLFIEMESMLVNALMKSKTEIRYDFSVLNIDMEGFECRLVQLDIFIQEANNNLIHEVAELTGAFNRMFNELHLKLDHTGKVIKVLNMELILSKWQQTKQLMQQAANKSDDLKDLIALSDSMFASPEKITQAIQANEFLQVYFGYVYGNEVPFSKSDTNRTNFLNTSYLPFKVSSTIDQEINGLNNVKVVTNSVPYITLDMSFKKNAYKTFEDKIDLKSIKPEITEDAIHSIDAKTGKLLSTTVLKKEIAEEQKLYVINKYTMVIDAYENKVDQLKDETVKSSENVSTQEHKSRFKFF</sequence>
<keyword evidence="1" id="KW-0175">Coiled coil</keyword>
<feature type="coiled-coil region" evidence="1">
    <location>
        <begin position="273"/>
        <end position="300"/>
    </location>
</feature>
<dbReference type="Proteomes" id="UP000031246">
    <property type="component" value="Unassembled WGS sequence"/>
</dbReference>
<evidence type="ECO:0000256" key="1">
    <source>
        <dbReference type="SAM" id="Coils"/>
    </source>
</evidence>
<dbReference type="AlphaFoldDB" id="A0A0C1D8Y4"/>
<proteinExistence type="predicted"/>
<organism evidence="2 3">
    <name type="scientific">Pedobacter kyungheensis</name>
    <dbReference type="NCBI Taxonomy" id="1069985"/>
    <lineage>
        <taxon>Bacteria</taxon>
        <taxon>Pseudomonadati</taxon>
        <taxon>Bacteroidota</taxon>
        <taxon>Sphingobacteriia</taxon>
        <taxon>Sphingobacteriales</taxon>
        <taxon>Sphingobacteriaceae</taxon>
        <taxon>Pedobacter</taxon>
    </lineage>
</organism>